<protein>
    <submittedName>
        <fullName evidence="1">Uncharacterized protein</fullName>
    </submittedName>
</protein>
<evidence type="ECO:0000313" key="1">
    <source>
        <dbReference type="EMBL" id="MBB5255237.1"/>
    </source>
</evidence>
<evidence type="ECO:0000313" key="2">
    <source>
        <dbReference type="Proteomes" id="UP000582213"/>
    </source>
</evidence>
<organism evidence="1 2">
    <name type="scientific">Sulfurisphaera ohwakuensis</name>
    <dbReference type="NCBI Taxonomy" id="69656"/>
    <lineage>
        <taxon>Archaea</taxon>
        <taxon>Thermoproteota</taxon>
        <taxon>Thermoprotei</taxon>
        <taxon>Sulfolobales</taxon>
        <taxon>Sulfolobaceae</taxon>
        <taxon>Sulfurisphaera</taxon>
    </lineage>
</organism>
<gene>
    <name evidence="1" type="ORF">HNQ62_003012</name>
</gene>
<comment type="caution">
    <text evidence="1">The sequence shown here is derived from an EMBL/GenBank/DDBJ whole genome shotgun (WGS) entry which is preliminary data.</text>
</comment>
<dbReference type="Proteomes" id="UP000582213">
    <property type="component" value="Unassembled WGS sequence"/>
</dbReference>
<sequence length="38" mass="4445">MDEIVKLKGDEIRDLIYYVAEKDLDPADAYLVVFKQEV</sequence>
<accession>A0A7J9RW50</accession>
<dbReference type="EMBL" id="JACHFY010000055">
    <property type="protein sequence ID" value="MBB5255237.1"/>
    <property type="molecule type" value="Genomic_DNA"/>
</dbReference>
<proteinExistence type="predicted"/>
<reference evidence="1 2" key="1">
    <citation type="submission" date="2020-08" db="EMBL/GenBank/DDBJ databases">
        <title>Genomic Encyclopedia of Type Strains, Phase IV (KMG-IV): sequencing the most valuable type-strain genomes for metagenomic binning, comparative biology and taxonomic classification.</title>
        <authorList>
            <person name="Goeker M."/>
        </authorList>
    </citation>
    <scope>NUCLEOTIDE SEQUENCE [LARGE SCALE GENOMIC DNA]</scope>
    <source>
        <strain evidence="1 2">DSM 12421</strain>
    </source>
</reference>
<dbReference type="AlphaFoldDB" id="A0A7J9RW50"/>
<name>A0A7J9RW50_SULOH</name>